<dbReference type="EMBL" id="QXFV01008796">
    <property type="protein sequence ID" value="KAE8956075.1"/>
    <property type="molecule type" value="Genomic_DNA"/>
</dbReference>
<evidence type="ECO:0000313" key="2">
    <source>
        <dbReference type="EMBL" id="KAE8956118.1"/>
    </source>
</evidence>
<proteinExistence type="predicted"/>
<name>A0A6A3GQ77_9STRA</name>
<organism evidence="2 4">
    <name type="scientific">Phytophthora rubi</name>
    <dbReference type="NCBI Taxonomy" id="129364"/>
    <lineage>
        <taxon>Eukaryota</taxon>
        <taxon>Sar</taxon>
        <taxon>Stramenopiles</taxon>
        <taxon>Oomycota</taxon>
        <taxon>Peronosporomycetes</taxon>
        <taxon>Peronosporales</taxon>
        <taxon>Peronosporaceae</taxon>
        <taxon>Phytophthora</taxon>
    </lineage>
</organism>
<dbReference type="AlphaFoldDB" id="A0A6A3GQ77"/>
<evidence type="ECO:0000313" key="1">
    <source>
        <dbReference type="EMBL" id="KAE8956075.1"/>
    </source>
</evidence>
<comment type="caution">
    <text evidence="2">The sequence shown here is derived from an EMBL/GenBank/DDBJ whole genome shotgun (WGS) entry which is preliminary data.</text>
</comment>
<dbReference type="EMBL" id="QXFU01008667">
    <property type="protein sequence ID" value="KAE8956118.1"/>
    <property type="molecule type" value="Genomic_DNA"/>
</dbReference>
<evidence type="ECO:0000313" key="4">
    <source>
        <dbReference type="Proteomes" id="UP000435112"/>
    </source>
</evidence>
<accession>A0A6A3GQ77</accession>
<evidence type="ECO:0000313" key="3">
    <source>
        <dbReference type="Proteomes" id="UP000429607"/>
    </source>
</evidence>
<gene>
    <name evidence="1" type="ORF">PR001_g31863</name>
    <name evidence="2" type="ORF">PR002_g31571</name>
</gene>
<dbReference type="Proteomes" id="UP000429607">
    <property type="component" value="Unassembled WGS sequence"/>
</dbReference>
<dbReference type="Proteomes" id="UP000435112">
    <property type="component" value="Unassembled WGS sequence"/>
</dbReference>
<protein>
    <submittedName>
        <fullName evidence="2">Uncharacterized protein</fullName>
    </submittedName>
</protein>
<sequence>MRMTSGADAADGNPDGVMNEVEGCVATTDSTVDVASTPEADLVAAPVCDCEVTTVDTDGSVVEVVSTGTVVVGGALVVAPDVVAVEALDALASFAGIVTRPPIATEVPCAVSAPALSLPSLPELACDPLLPAGRCDVSPEAWLWSGGGT</sequence>
<reference evidence="3 4" key="1">
    <citation type="submission" date="2018-09" db="EMBL/GenBank/DDBJ databases">
        <title>Genomic investigation of the strawberry pathogen Phytophthora fragariae indicates pathogenicity is determined by transcriptional variation in three key races.</title>
        <authorList>
            <person name="Adams T.M."/>
            <person name="Armitage A.D."/>
            <person name="Sobczyk M.K."/>
            <person name="Bates H.J."/>
            <person name="Dunwell J.M."/>
            <person name="Nellist C.F."/>
            <person name="Harrison R.J."/>
        </authorList>
    </citation>
    <scope>NUCLEOTIDE SEQUENCE [LARGE SCALE GENOMIC DNA]</scope>
    <source>
        <strain evidence="1 3">SCRP249</strain>
        <strain evidence="2 4">SCRP324</strain>
    </source>
</reference>